<dbReference type="RefSeq" id="YP_008963194.1">
    <property type="nucleotide sequence ID" value="NC_023077.1"/>
</dbReference>
<dbReference type="SUPFAM" id="SSF54814">
    <property type="entry name" value="Prokaryotic type KH domain (KH-domain type II)"/>
    <property type="match status" value="1"/>
</dbReference>
<keyword evidence="4" id="KW-0496">Mitochondrion</keyword>
<evidence type="ECO:0000256" key="2">
    <source>
        <dbReference type="ARBA" id="ARBA00022980"/>
    </source>
</evidence>
<organism evidence="4">
    <name type="scientific">Gelidium vagum</name>
    <name type="common">Red alga</name>
    <dbReference type="NCBI Taxonomy" id="35171"/>
    <lineage>
        <taxon>Eukaryota</taxon>
        <taxon>Rhodophyta</taxon>
        <taxon>Florideophyceae</taxon>
        <taxon>Rhodymeniophycidae</taxon>
        <taxon>Gelidiales</taxon>
        <taxon>Gelidiaceae</taxon>
        <taxon>Gelidium</taxon>
    </lineage>
</organism>
<dbReference type="GeneID" id="18056303"/>
<geneLocation type="mitochondrion" evidence="4"/>
<proteinExistence type="inferred from homology"/>
<dbReference type="GO" id="GO:0003723">
    <property type="term" value="F:RNA binding"/>
    <property type="evidence" value="ECO:0007669"/>
    <property type="project" value="InterPro"/>
</dbReference>
<reference evidence="4" key="1">
    <citation type="journal article" date="2014" name="Mitochondrial DNA">
        <title>Complete mitochondrial genome of the agarophyte red alga Gelidium vagum (Gelidiales).</title>
        <authorList>
            <person name="Yang E.C."/>
            <person name="Kim K.M."/>
            <person name="Boo G.H."/>
            <person name="Lee J.H."/>
            <person name="Boo S.M."/>
            <person name="Yoon H.S."/>
        </authorList>
    </citation>
    <scope>NUCLEOTIDE SEQUENCE</scope>
</reference>
<dbReference type="AlphaFoldDB" id="V5JG53"/>
<dbReference type="GO" id="GO:0005840">
    <property type="term" value="C:ribosome"/>
    <property type="evidence" value="ECO:0007669"/>
    <property type="project" value="UniProtKB-KW"/>
</dbReference>
<dbReference type="GO" id="GO:1990904">
    <property type="term" value="C:ribonucleoprotein complex"/>
    <property type="evidence" value="ECO:0007669"/>
    <property type="project" value="UniProtKB-KW"/>
</dbReference>
<keyword evidence="2 4" id="KW-0689">Ribosomal protein</keyword>
<dbReference type="Gene3D" id="3.30.1140.32">
    <property type="entry name" value="Ribosomal protein S3, C-terminal domain"/>
    <property type="match status" value="1"/>
</dbReference>
<dbReference type="InterPro" id="IPR036419">
    <property type="entry name" value="Ribosomal_S3_C_sf"/>
</dbReference>
<sequence>MAQKTNPIGLRLGINQVWDSTIQNYGKKHKFYINFLKKELLLNHFFFQHFKSNANVGVFARKCFVAKYTYNNADFIYNSKISQLNNSLTDQTQLTLNNISDFNTNIKLFYVIKPIFTANLFVNYAKYLFDQNLSLKKIINNLTLFLKHQLQIKTTFRLKNATKELNLIGFKLKVSGRFRNTRNRMAGSYEQSVGSLSLVCLKNVIEFHNQTIHTKLGASSLQIWLIYKN</sequence>
<dbReference type="InterPro" id="IPR009019">
    <property type="entry name" value="KH_sf_prok-type"/>
</dbReference>
<dbReference type="SUPFAM" id="SSF54821">
    <property type="entry name" value="Ribosomal protein S3 C-terminal domain"/>
    <property type="match status" value="1"/>
</dbReference>
<evidence type="ECO:0000313" key="4">
    <source>
        <dbReference type="EMBL" id="AGO19308.1"/>
    </source>
</evidence>
<evidence type="ECO:0000256" key="1">
    <source>
        <dbReference type="ARBA" id="ARBA00010761"/>
    </source>
</evidence>
<keyword evidence="3" id="KW-0687">Ribonucleoprotein</keyword>
<protein>
    <submittedName>
        <fullName evidence="4">Ribosomal protein S3</fullName>
    </submittedName>
</protein>
<name>V5JG53_GELVA</name>
<comment type="similarity">
    <text evidence="1">Belongs to the universal ribosomal protein uS3 family.</text>
</comment>
<gene>
    <name evidence="4" type="primary">rps3</name>
    <name evidence="4" type="ORF">Geli.vagu.mt.02</name>
</gene>
<evidence type="ECO:0000256" key="3">
    <source>
        <dbReference type="ARBA" id="ARBA00023274"/>
    </source>
</evidence>
<dbReference type="EMBL" id="KC875854">
    <property type="protein sequence ID" value="AGO19308.1"/>
    <property type="molecule type" value="Genomic_DNA"/>
</dbReference>
<accession>V5JG53</accession>